<proteinExistence type="predicted"/>
<dbReference type="GO" id="GO:0007131">
    <property type="term" value="P:reciprocal meiotic recombination"/>
    <property type="evidence" value="ECO:0007669"/>
    <property type="project" value="InterPro"/>
</dbReference>
<feature type="region of interest" description="Disordered" evidence="3">
    <location>
        <begin position="310"/>
        <end position="330"/>
    </location>
</feature>
<feature type="compositionally biased region" description="Polar residues" evidence="3">
    <location>
        <begin position="371"/>
        <end position="395"/>
    </location>
</feature>
<dbReference type="AlphaFoldDB" id="A0A1K0G374"/>
<organism evidence="4 5">
    <name type="scientific">Ustilago bromivora</name>
    <dbReference type="NCBI Taxonomy" id="307758"/>
    <lineage>
        <taxon>Eukaryota</taxon>
        <taxon>Fungi</taxon>
        <taxon>Dikarya</taxon>
        <taxon>Basidiomycota</taxon>
        <taxon>Ustilaginomycotina</taxon>
        <taxon>Ustilaginomycetes</taxon>
        <taxon>Ustilaginales</taxon>
        <taxon>Ustilaginaceae</taxon>
        <taxon>Ustilago</taxon>
    </lineage>
</organism>
<dbReference type="PANTHER" id="PTHR22663:SF17">
    <property type="entry name" value="RING FINGER PROTEIN NARYA-RELATED"/>
    <property type="match status" value="1"/>
</dbReference>
<dbReference type="EMBL" id="LT558122">
    <property type="protein sequence ID" value="SAM81896.1"/>
    <property type="molecule type" value="Genomic_DNA"/>
</dbReference>
<evidence type="ECO:0000256" key="3">
    <source>
        <dbReference type="SAM" id="MobiDB-lite"/>
    </source>
</evidence>
<dbReference type="GO" id="GO:0000795">
    <property type="term" value="C:synaptonemal complex"/>
    <property type="evidence" value="ECO:0007669"/>
    <property type="project" value="InterPro"/>
</dbReference>
<keyword evidence="2" id="KW-0175">Coiled coil</keyword>
<keyword evidence="1" id="KW-0469">Meiosis</keyword>
<dbReference type="PANTHER" id="PTHR22663">
    <property type="entry name" value="RING FINGER PROTEIN NARYA-RELATED"/>
    <property type="match status" value="1"/>
</dbReference>
<feature type="compositionally biased region" description="Basic and acidic residues" evidence="3">
    <location>
        <begin position="399"/>
        <end position="414"/>
    </location>
</feature>
<reference evidence="5" key="1">
    <citation type="submission" date="2016-04" db="EMBL/GenBank/DDBJ databases">
        <authorList>
            <person name="Guldener U."/>
            <person name="Guldener U."/>
        </authorList>
    </citation>
    <scope>NUCLEOTIDE SEQUENCE [LARGE SCALE GENOMIC DNA]</scope>
    <source>
        <strain evidence="5">UB2112</strain>
    </source>
</reference>
<evidence type="ECO:0000313" key="4">
    <source>
        <dbReference type="EMBL" id="SAM81896.1"/>
    </source>
</evidence>
<dbReference type="Proteomes" id="UP000179920">
    <property type="component" value="Chromosome VI"/>
</dbReference>
<protein>
    <submittedName>
        <fullName evidence="4">Uncharacterized protein</fullName>
    </submittedName>
</protein>
<dbReference type="OrthoDB" id="2555733at2759"/>
<dbReference type="GO" id="GO:0019789">
    <property type="term" value="F:SUMO transferase activity"/>
    <property type="evidence" value="ECO:0007669"/>
    <property type="project" value="InterPro"/>
</dbReference>
<name>A0A1K0G374_9BASI</name>
<dbReference type="InterPro" id="IPR042123">
    <property type="entry name" value="Zip3/RNF212-like"/>
</dbReference>
<accession>A0A1K0G374</accession>
<dbReference type="GO" id="GO:0007129">
    <property type="term" value="P:homologous chromosome pairing at meiosis"/>
    <property type="evidence" value="ECO:0007669"/>
    <property type="project" value="TreeGrafter"/>
</dbReference>
<evidence type="ECO:0000313" key="5">
    <source>
        <dbReference type="Proteomes" id="UP000179920"/>
    </source>
</evidence>
<gene>
    <name evidence="4" type="ORF">UBRO_04115</name>
</gene>
<feature type="coiled-coil region" evidence="2">
    <location>
        <begin position="149"/>
        <end position="176"/>
    </location>
</feature>
<dbReference type="GO" id="GO:0016925">
    <property type="term" value="P:protein sumoylation"/>
    <property type="evidence" value="ECO:0007669"/>
    <property type="project" value="TreeGrafter"/>
</dbReference>
<evidence type="ECO:0000256" key="1">
    <source>
        <dbReference type="ARBA" id="ARBA00023254"/>
    </source>
</evidence>
<evidence type="ECO:0000256" key="2">
    <source>
        <dbReference type="SAM" id="Coils"/>
    </source>
</evidence>
<sequence length="414" mass="46682">MDSVCSDSSPNFLDHVHCSVCYRSFVTSSNEAFAFDEAQNGASIAFWMAECEHVLCQRELDVGIDPTSNEIQAICPTCAQPVRMLRLVDGHVPHAVRRFLQPFEVSTNELMSAYQFQFKHMSDLITFLKEKTAKHKKVLESVSAELAYLRRNERELDEVRTENRTLKERLAALQRHMSSNSGTHDVNLQMNSQRSNGYISDRTGTFVQPLQQFALRQEDMNRRQHQPAHVSSMQAYPNEGLTDRGIQMPNVPSRPSTSSSCPFAFQLPPQPFREKVPKMHEWTSANPERYKHQPAVPLVRPTPTRVDPVSARNMAGPARTHHQQHLSQGSPMYKRSVAAGRSMQPNAPRSHSVQPLIKTETQRPHYAPPNSWLTPAGSSRQENGPASRPSEQSGTLHVHKGDVKAMKKESMLGD</sequence>
<feature type="region of interest" description="Disordered" evidence="3">
    <location>
        <begin position="360"/>
        <end position="414"/>
    </location>
</feature>